<organism evidence="1 2">
    <name type="scientific">Platanthera guangdongensis</name>
    <dbReference type="NCBI Taxonomy" id="2320717"/>
    <lineage>
        <taxon>Eukaryota</taxon>
        <taxon>Viridiplantae</taxon>
        <taxon>Streptophyta</taxon>
        <taxon>Embryophyta</taxon>
        <taxon>Tracheophyta</taxon>
        <taxon>Spermatophyta</taxon>
        <taxon>Magnoliopsida</taxon>
        <taxon>Liliopsida</taxon>
        <taxon>Asparagales</taxon>
        <taxon>Orchidaceae</taxon>
        <taxon>Orchidoideae</taxon>
        <taxon>Orchideae</taxon>
        <taxon>Orchidinae</taxon>
        <taxon>Platanthera</taxon>
    </lineage>
</organism>
<protein>
    <submittedName>
        <fullName evidence="1">Uncharacterized protein</fullName>
    </submittedName>
</protein>
<dbReference type="Proteomes" id="UP001412067">
    <property type="component" value="Unassembled WGS sequence"/>
</dbReference>
<dbReference type="EMBL" id="JBBWWR010000006">
    <property type="protein sequence ID" value="KAK8965511.1"/>
    <property type="molecule type" value="Genomic_DNA"/>
</dbReference>
<name>A0ABR2MPX0_9ASPA</name>
<sequence>MTKNVLPNSAVLRHSSLPPKHIPFHAYQPLVPQYQISVPGTIPGIAGVIMHSNI</sequence>
<gene>
    <name evidence="1" type="ORF">KSP40_PGU000973</name>
</gene>
<comment type="caution">
    <text evidence="1">The sequence shown here is derived from an EMBL/GenBank/DDBJ whole genome shotgun (WGS) entry which is preliminary data.</text>
</comment>
<accession>A0ABR2MPX0</accession>
<keyword evidence="2" id="KW-1185">Reference proteome</keyword>
<evidence type="ECO:0000313" key="1">
    <source>
        <dbReference type="EMBL" id="KAK8965511.1"/>
    </source>
</evidence>
<reference evidence="1 2" key="1">
    <citation type="journal article" date="2022" name="Nat. Plants">
        <title>Genomes of leafy and leafless Platanthera orchids illuminate the evolution of mycoheterotrophy.</title>
        <authorList>
            <person name="Li M.H."/>
            <person name="Liu K.W."/>
            <person name="Li Z."/>
            <person name="Lu H.C."/>
            <person name="Ye Q.L."/>
            <person name="Zhang D."/>
            <person name="Wang J.Y."/>
            <person name="Li Y.F."/>
            <person name="Zhong Z.M."/>
            <person name="Liu X."/>
            <person name="Yu X."/>
            <person name="Liu D.K."/>
            <person name="Tu X.D."/>
            <person name="Liu B."/>
            <person name="Hao Y."/>
            <person name="Liao X.Y."/>
            <person name="Jiang Y.T."/>
            <person name="Sun W.H."/>
            <person name="Chen J."/>
            <person name="Chen Y.Q."/>
            <person name="Ai Y."/>
            <person name="Zhai J.W."/>
            <person name="Wu S.S."/>
            <person name="Zhou Z."/>
            <person name="Hsiao Y.Y."/>
            <person name="Wu W.L."/>
            <person name="Chen Y.Y."/>
            <person name="Lin Y.F."/>
            <person name="Hsu J.L."/>
            <person name="Li C.Y."/>
            <person name="Wang Z.W."/>
            <person name="Zhao X."/>
            <person name="Zhong W.Y."/>
            <person name="Ma X.K."/>
            <person name="Ma L."/>
            <person name="Huang J."/>
            <person name="Chen G.Z."/>
            <person name="Huang M.Z."/>
            <person name="Huang L."/>
            <person name="Peng D.H."/>
            <person name="Luo Y.B."/>
            <person name="Zou S.Q."/>
            <person name="Chen S.P."/>
            <person name="Lan S."/>
            <person name="Tsai W.C."/>
            <person name="Van de Peer Y."/>
            <person name="Liu Z.J."/>
        </authorList>
    </citation>
    <scope>NUCLEOTIDE SEQUENCE [LARGE SCALE GENOMIC DNA]</scope>
    <source>
        <strain evidence="1">Lor288</strain>
    </source>
</reference>
<evidence type="ECO:0000313" key="2">
    <source>
        <dbReference type="Proteomes" id="UP001412067"/>
    </source>
</evidence>
<proteinExistence type="predicted"/>